<accession>A0A232ES26</accession>
<comment type="caution">
    <text evidence="2">The sequence shown here is derived from an EMBL/GenBank/DDBJ whole genome shotgun (WGS) entry which is preliminary data.</text>
</comment>
<evidence type="ECO:0000256" key="1">
    <source>
        <dbReference type="SAM" id="SignalP"/>
    </source>
</evidence>
<name>A0A232ES26_9HYME</name>
<keyword evidence="1" id="KW-0732">Signal</keyword>
<gene>
    <name evidence="2" type="ORF">TSAR_002753</name>
</gene>
<keyword evidence="3" id="KW-1185">Reference proteome</keyword>
<organism evidence="2 3">
    <name type="scientific">Trichomalopsis sarcophagae</name>
    <dbReference type="NCBI Taxonomy" id="543379"/>
    <lineage>
        <taxon>Eukaryota</taxon>
        <taxon>Metazoa</taxon>
        <taxon>Ecdysozoa</taxon>
        <taxon>Arthropoda</taxon>
        <taxon>Hexapoda</taxon>
        <taxon>Insecta</taxon>
        <taxon>Pterygota</taxon>
        <taxon>Neoptera</taxon>
        <taxon>Endopterygota</taxon>
        <taxon>Hymenoptera</taxon>
        <taxon>Apocrita</taxon>
        <taxon>Proctotrupomorpha</taxon>
        <taxon>Chalcidoidea</taxon>
        <taxon>Pteromalidae</taxon>
        <taxon>Pteromalinae</taxon>
        <taxon>Trichomalopsis</taxon>
    </lineage>
</organism>
<dbReference type="AlphaFoldDB" id="A0A232ES26"/>
<evidence type="ECO:0000313" key="3">
    <source>
        <dbReference type="Proteomes" id="UP000215335"/>
    </source>
</evidence>
<sequence length="76" mass="8381">MKFLLCSFLFALVLVGSLGDPLNVYTQATPAASIPTPPPGKTMKDVRAENLAKLCQEKCNKDDQGERVKQFCKDFC</sequence>
<evidence type="ECO:0000313" key="2">
    <source>
        <dbReference type="EMBL" id="OXU21086.1"/>
    </source>
</evidence>
<feature type="chain" id="PRO_5013031374" evidence="1">
    <location>
        <begin position="20"/>
        <end position="76"/>
    </location>
</feature>
<proteinExistence type="predicted"/>
<dbReference type="EMBL" id="NNAY01002546">
    <property type="protein sequence ID" value="OXU21086.1"/>
    <property type="molecule type" value="Genomic_DNA"/>
</dbReference>
<protein>
    <submittedName>
        <fullName evidence="2">Uncharacterized protein</fullName>
    </submittedName>
</protein>
<dbReference type="Proteomes" id="UP000215335">
    <property type="component" value="Unassembled WGS sequence"/>
</dbReference>
<reference evidence="2 3" key="1">
    <citation type="journal article" date="2017" name="Curr. Biol.">
        <title>The Evolution of Venom by Co-option of Single-Copy Genes.</title>
        <authorList>
            <person name="Martinson E.O."/>
            <person name="Mrinalini"/>
            <person name="Kelkar Y.D."/>
            <person name="Chang C.H."/>
            <person name="Werren J.H."/>
        </authorList>
    </citation>
    <scope>NUCLEOTIDE SEQUENCE [LARGE SCALE GENOMIC DNA]</scope>
    <source>
        <strain evidence="2 3">Alberta</strain>
        <tissue evidence="2">Whole body</tissue>
    </source>
</reference>
<feature type="signal peptide" evidence="1">
    <location>
        <begin position="1"/>
        <end position="19"/>
    </location>
</feature>